<dbReference type="SUPFAM" id="SSF49503">
    <property type="entry name" value="Cupredoxins"/>
    <property type="match status" value="3"/>
</dbReference>
<dbReference type="CDD" id="cd13894">
    <property type="entry name" value="CuRO_3_AAO_like_1"/>
    <property type="match status" value="1"/>
</dbReference>
<dbReference type="InterPro" id="IPR034273">
    <property type="entry name" value="CuRO_1_AAO-like"/>
</dbReference>
<dbReference type="InterPro" id="IPR045087">
    <property type="entry name" value="Cu-oxidase_fam"/>
</dbReference>
<proteinExistence type="inferred from homology"/>
<dbReference type="Proteomes" id="UP000663760">
    <property type="component" value="Chromosome 9"/>
</dbReference>
<reference evidence="7" key="1">
    <citation type="submission" date="2020-02" db="EMBL/GenBank/DDBJ databases">
        <authorList>
            <person name="Scholz U."/>
            <person name="Mascher M."/>
            <person name="Fiebig A."/>
        </authorList>
    </citation>
    <scope>NUCLEOTIDE SEQUENCE</scope>
</reference>
<dbReference type="PANTHER" id="PTHR11709:SF90">
    <property type="entry name" value="OS07G0510900 PROTEIN"/>
    <property type="match status" value="1"/>
</dbReference>
<keyword evidence="2" id="KW-0732">Signal</keyword>
<evidence type="ECO:0000256" key="1">
    <source>
        <dbReference type="ARBA" id="ARBA00010609"/>
    </source>
</evidence>
<dbReference type="EMBL" id="LR746272">
    <property type="protein sequence ID" value="CAA7401785.1"/>
    <property type="molecule type" value="Genomic_DNA"/>
</dbReference>
<gene>
    <name evidence="6" type="ORF">SI8410_02003442</name>
    <name evidence="7" type="ORF">SI8410_09012463</name>
</gene>
<feature type="domain" description="Plastocyanin-like" evidence="3">
    <location>
        <begin position="177"/>
        <end position="313"/>
    </location>
</feature>
<feature type="signal peptide" evidence="2">
    <location>
        <begin position="1"/>
        <end position="40"/>
    </location>
</feature>
<dbReference type="InterPro" id="IPR001117">
    <property type="entry name" value="Cu-oxidase_2nd"/>
</dbReference>
<evidence type="ECO:0000259" key="3">
    <source>
        <dbReference type="Pfam" id="PF00394"/>
    </source>
</evidence>
<evidence type="ECO:0000313" key="8">
    <source>
        <dbReference type="Proteomes" id="UP000663760"/>
    </source>
</evidence>
<dbReference type="Pfam" id="PF00394">
    <property type="entry name" value="Cu-oxidase"/>
    <property type="match status" value="1"/>
</dbReference>
<dbReference type="AlphaFoldDB" id="A0A7I8KXR7"/>
<dbReference type="InterPro" id="IPR011706">
    <property type="entry name" value="Cu-oxidase_C"/>
</dbReference>
<evidence type="ECO:0000259" key="5">
    <source>
        <dbReference type="Pfam" id="PF07732"/>
    </source>
</evidence>
<evidence type="ECO:0000313" key="6">
    <source>
        <dbReference type="EMBL" id="CAA7392296.1"/>
    </source>
</evidence>
<dbReference type="Pfam" id="PF07732">
    <property type="entry name" value="Cu-oxidase_3"/>
    <property type="match status" value="1"/>
</dbReference>
<dbReference type="Pfam" id="PF07731">
    <property type="entry name" value="Cu-oxidase_2"/>
    <property type="match status" value="1"/>
</dbReference>
<dbReference type="GO" id="GO:0016491">
    <property type="term" value="F:oxidoreductase activity"/>
    <property type="evidence" value="ECO:0007669"/>
    <property type="project" value="InterPro"/>
</dbReference>
<evidence type="ECO:0000259" key="4">
    <source>
        <dbReference type="Pfam" id="PF07731"/>
    </source>
</evidence>
<dbReference type="FunFam" id="2.60.40.420:FF:000016">
    <property type="entry name" value="Monocopper oxidase-like protein"/>
    <property type="match status" value="1"/>
</dbReference>
<dbReference type="InterPro" id="IPR008972">
    <property type="entry name" value="Cupredoxin"/>
</dbReference>
<feature type="chain" id="PRO_5036204346" evidence="2">
    <location>
        <begin position="41"/>
        <end position="560"/>
    </location>
</feature>
<feature type="domain" description="Plastocyanin-like" evidence="5">
    <location>
        <begin position="51"/>
        <end position="164"/>
    </location>
</feature>
<feature type="domain" description="Plastocyanin-like" evidence="4">
    <location>
        <begin position="396"/>
        <end position="532"/>
    </location>
</feature>
<accession>A0A7I8KXR7</accession>
<dbReference type="GO" id="GO:0005507">
    <property type="term" value="F:copper ion binding"/>
    <property type="evidence" value="ECO:0007669"/>
    <property type="project" value="InterPro"/>
</dbReference>
<protein>
    <submittedName>
        <fullName evidence="7">Uncharacterized protein</fullName>
    </submittedName>
</protein>
<dbReference type="InterPro" id="IPR034275">
    <property type="entry name" value="CuRO_3_AO-like"/>
</dbReference>
<dbReference type="Proteomes" id="UP000663760">
    <property type="component" value="Chromosome 2"/>
</dbReference>
<dbReference type="OrthoDB" id="2121828at2759"/>
<dbReference type="CDD" id="cd13846">
    <property type="entry name" value="CuRO_1_AAO_like_1"/>
    <property type="match status" value="1"/>
</dbReference>
<evidence type="ECO:0000313" key="7">
    <source>
        <dbReference type="EMBL" id="CAA7401785.1"/>
    </source>
</evidence>
<organism evidence="7 8">
    <name type="scientific">Spirodela intermedia</name>
    <name type="common">Intermediate duckweed</name>
    <dbReference type="NCBI Taxonomy" id="51605"/>
    <lineage>
        <taxon>Eukaryota</taxon>
        <taxon>Viridiplantae</taxon>
        <taxon>Streptophyta</taxon>
        <taxon>Embryophyta</taxon>
        <taxon>Tracheophyta</taxon>
        <taxon>Spermatophyta</taxon>
        <taxon>Magnoliopsida</taxon>
        <taxon>Liliopsida</taxon>
        <taxon>Araceae</taxon>
        <taxon>Lemnoideae</taxon>
        <taxon>Spirodela</taxon>
    </lineage>
</organism>
<dbReference type="InterPro" id="IPR011707">
    <property type="entry name" value="Cu-oxidase-like_N"/>
</dbReference>
<name>A0A7I8KXR7_SPIIN</name>
<comment type="similarity">
    <text evidence="1">Belongs to the multicopper oxidase family.</text>
</comment>
<dbReference type="Gene3D" id="2.60.40.420">
    <property type="entry name" value="Cupredoxins - blue copper proteins"/>
    <property type="match status" value="3"/>
</dbReference>
<evidence type="ECO:0000256" key="2">
    <source>
        <dbReference type="SAM" id="SignalP"/>
    </source>
</evidence>
<sequence length="560" mass="61235">MGGRRRGILCSGSASSPSAAAALILCCCVAVPLLVSVAEAEDPYRFFTWNVTYGDIWPLGVKQQGILINGMFPGPPIEAVTNDNLIINVHNSLAEPFLLSWNGIQQRRNSWQDGVLGTNCPIPPGRNFTYILQVKDQIGSYFYFPSLAFHKAAGGFGGLRILSRPRIPVPFPPPAADYTILAGDWFKANHTDLKALLDNGQDLPFPDGLVINGRGLGGTSFTVDQGKTYRFRISNVGLTQSFNIRFEGHTMKLVEVEGSHTLQSSYSNLDVHVGQSYSVLLTADQLPRDYHIVVSSRFTSPVIATTAVLRYSNGGAAGPPGPPPGGPTIQIDYSLNQARSIRWNLTASGPRPNPQGSYHYGLITPGRTIRLANSAPVINGKQRYAVNGVSFVPADTPLKVADFYNIPGVFTPGSIPDSPSGGGGYLKTSVMASNFRDFIEIIFENSEDTLQSWHIDGYSFFVVGMDGGQWSPASRAGYNLRDAVARSTVQVYPRSWSAIYVALDNVGMWNVRSENWARQYLGQQFYLRVYSPVNSWRDEYPIPKNALLCGRAAGRRTRPL</sequence>
<dbReference type="PANTHER" id="PTHR11709">
    <property type="entry name" value="MULTI-COPPER OXIDASE"/>
    <property type="match status" value="1"/>
</dbReference>
<keyword evidence="8" id="KW-1185">Reference proteome</keyword>
<dbReference type="EMBL" id="LR746265">
    <property type="protein sequence ID" value="CAA7392296.1"/>
    <property type="molecule type" value="Genomic_DNA"/>
</dbReference>